<dbReference type="PANTHER" id="PTHR24291">
    <property type="entry name" value="CYTOCHROME P450 FAMILY 4"/>
    <property type="match status" value="1"/>
</dbReference>
<keyword evidence="6" id="KW-0256">Endoplasmic reticulum</keyword>
<dbReference type="InterPro" id="IPR036396">
    <property type="entry name" value="Cyt_P450_sf"/>
</dbReference>
<accession>A0A8S1E8J9</accession>
<evidence type="ECO:0000313" key="14">
    <source>
        <dbReference type="Proteomes" id="UP000494206"/>
    </source>
</evidence>
<dbReference type="Pfam" id="PF00067">
    <property type="entry name" value="p450"/>
    <property type="match status" value="1"/>
</dbReference>
<dbReference type="OrthoDB" id="1470350at2759"/>
<sequence>MGLISATLIVLTITWVFHFVFRKAKFIYNKLTVFQGPAALPLVGNFHQFHFSSEEFFEQAQGISYMLRNGDERITRIWLGGLPFVLIYGPEEVEAVLGSSKMLNKPFLYGFLGAWIGEGLLTAKPDKWRPRRKLLTPTFHYDILKDFVEVYNRHGKTLLSKFEALAETKEYHNIFHTITLCTLDVICEAALGTSINAQKDIHSPYLDAVFKMKDLVFQRMLSPHFFSDTIFHYFGPGKEHDECVRVLHDFTKKAIYARKAKVDAAGGVEELLAQETAEGRRRMAFLDLMLDMHAKGELPMEGICEEVDTFTFEGHDTTSAAMNWFLHLMGANPDIQSKVQMEIDQVLGEADRPISYEDIGKLKYLEACFKETLRLYPSVPLIARQCVEDISIKGKTLPSGTAVVVVPSMIHKDPRFWEDPEVFNPERFVSGDLKHPYAYIPFSAGSRNCIGMRFAMMEEKCIIAMLLKNLKVKSKLRTDQMRVAAELIIRPMYGNEIMFEKRSFGDYTPLMS</sequence>
<dbReference type="GO" id="GO:0016705">
    <property type="term" value="F:oxidoreductase activity, acting on paired donors, with incorporation or reduction of molecular oxygen"/>
    <property type="evidence" value="ECO:0007669"/>
    <property type="project" value="InterPro"/>
</dbReference>
<gene>
    <name evidence="13" type="ORF">CBOVIS_LOCUS115</name>
</gene>
<evidence type="ECO:0000256" key="4">
    <source>
        <dbReference type="ARBA" id="ARBA00022617"/>
    </source>
</evidence>
<evidence type="ECO:0000256" key="1">
    <source>
        <dbReference type="ARBA" id="ARBA00001971"/>
    </source>
</evidence>
<dbReference type="InterPro" id="IPR001128">
    <property type="entry name" value="Cyt_P450"/>
</dbReference>
<dbReference type="PROSITE" id="PS00086">
    <property type="entry name" value="CYTOCHROME_P450"/>
    <property type="match status" value="1"/>
</dbReference>
<comment type="subcellular location">
    <subcellularLocation>
        <location evidence="2">Endoplasmic reticulum membrane</location>
    </subcellularLocation>
</comment>
<keyword evidence="10" id="KW-0472">Membrane</keyword>
<keyword evidence="9 12" id="KW-0503">Monooxygenase</keyword>
<dbReference type="CDD" id="cd20628">
    <property type="entry name" value="CYP4"/>
    <property type="match status" value="1"/>
</dbReference>
<dbReference type="InterPro" id="IPR017972">
    <property type="entry name" value="Cyt_P450_CS"/>
</dbReference>
<evidence type="ECO:0000256" key="12">
    <source>
        <dbReference type="RuleBase" id="RU000461"/>
    </source>
</evidence>
<evidence type="ECO:0000256" key="2">
    <source>
        <dbReference type="ARBA" id="ARBA00004586"/>
    </source>
</evidence>
<evidence type="ECO:0000313" key="13">
    <source>
        <dbReference type="EMBL" id="CAB3396586.1"/>
    </source>
</evidence>
<comment type="caution">
    <text evidence="13">The sequence shown here is derived from an EMBL/GenBank/DDBJ whole genome shotgun (WGS) entry which is preliminary data.</text>
</comment>
<comment type="similarity">
    <text evidence="3 12">Belongs to the cytochrome P450 family.</text>
</comment>
<comment type="cofactor">
    <cofactor evidence="1 11">
        <name>heme</name>
        <dbReference type="ChEBI" id="CHEBI:30413"/>
    </cofactor>
</comment>
<evidence type="ECO:0000256" key="5">
    <source>
        <dbReference type="ARBA" id="ARBA00022723"/>
    </source>
</evidence>
<evidence type="ECO:0000256" key="8">
    <source>
        <dbReference type="ARBA" id="ARBA00023004"/>
    </source>
</evidence>
<dbReference type="GO" id="GO:0004497">
    <property type="term" value="F:monooxygenase activity"/>
    <property type="evidence" value="ECO:0007669"/>
    <property type="project" value="UniProtKB-KW"/>
</dbReference>
<feature type="binding site" description="axial binding residue" evidence="11">
    <location>
        <position position="449"/>
    </location>
    <ligand>
        <name>heme</name>
        <dbReference type="ChEBI" id="CHEBI:30413"/>
    </ligand>
    <ligandPart>
        <name>Fe</name>
        <dbReference type="ChEBI" id="CHEBI:18248"/>
    </ligandPart>
</feature>
<dbReference type="Proteomes" id="UP000494206">
    <property type="component" value="Unassembled WGS sequence"/>
</dbReference>
<dbReference type="InterPro" id="IPR050196">
    <property type="entry name" value="Cytochrome_P450_Monoox"/>
</dbReference>
<organism evidence="13 14">
    <name type="scientific">Caenorhabditis bovis</name>
    <dbReference type="NCBI Taxonomy" id="2654633"/>
    <lineage>
        <taxon>Eukaryota</taxon>
        <taxon>Metazoa</taxon>
        <taxon>Ecdysozoa</taxon>
        <taxon>Nematoda</taxon>
        <taxon>Chromadorea</taxon>
        <taxon>Rhabditida</taxon>
        <taxon>Rhabditina</taxon>
        <taxon>Rhabditomorpha</taxon>
        <taxon>Rhabditoidea</taxon>
        <taxon>Rhabditidae</taxon>
        <taxon>Peloderinae</taxon>
        <taxon>Caenorhabditis</taxon>
    </lineage>
</organism>
<dbReference type="AlphaFoldDB" id="A0A8S1E8J9"/>
<evidence type="ECO:0000256" key="10">
    <source>
        <dbReference type="ARBA" id="ARBA00023136"/>
    </source>
</evidence>
<dbReference type="PANTHER" id="PTHR24291:SF189">
    <property type="entry name" value="CYTOCHROME P450 4C3-RELATED"/>
    <property type="match status" value="1"/>
</dbReference>
<dbReference type="EMBL" id="CADEPM010000001">
    <property type="protein sequence ID" value="CAB3396586.1"/>
    <property type="molecule type" value="Genomic_DNA"/>
</dbReference>
<name>A0A8S1E8J9_9PELO</name>
<reference evidence="13 14" key="1">
    <citation type="submission" date="2020-04" db="EMBL/GenBank/DDBJ databases">
        <authorList>
            <person name="Laetsch R D."/>
            <person name="Stevens L."/>
            <person name="Kumar S."/>
            <person name="Blaxter L. M."/>
        </authorList>
    </citation>
    <scope>NUCLEOTIDE SEQUENCE [LARGE SCALE GENOMIC DNA]</scope>
</reference>
<keyword evidence="4 11" id="KW-0349">Heme</keyword>
<dbReference type="GO" id="GO:0020037">
    <property type="term" value="F:heme binding"/>
    <property type="evidence" value="ECO:0007669"/>
    <property type="project" value="InterPro"/>
</dbReference>
<keyword evidence="8 11" id="KW-0408">Iron</keyword>
<dbReference type="GO" id="GO:0005789">
    <property type="term" value="C:endoplasmic reticulum membrane"/>
    <property type="evidence" value="ECO:0007669"/>
    <property type="project" value="UniProtKB-SubCell"/>
</dbReference>
<dbReference type="FunFam" id="1.10.630.10:FF:000182">
    <property type="entry name" value="Cytochrome P450 3A4"/>
    <property type="match status" value="1"/>
</dbReference>
<evidence type="ECO:0000256" key="6">
    <source>
        <dbReference type="ARBA" id="ARBA00022824"/>
    </source>
</evidence>
<keyword evidence="5 11" id="KW-0479">Metal-binding</keyword>
<dbReference type="InterPro" id="IPR002401">
    <property type="entry name" value="Cyt_P450_E_grp-I"/>
</dbReference>
<keyword evidence="14" id="KW-1185">Reference proteome</keyword>
<dbReference type="SUPFAM" id="SSF48264">
    <property type="entry name" value="Cytochrome P450"/>
    <property type="match status" value="1"/>
</dbReference>
<dbReference type="Gene3D" id="1.10.630.10">
    <property type="entry name" value="Cytochrome P450"/>
    <property type="match status" value="1"/>
</dbReference>
<evidence type="ECO:0000256" key="9">
    <source>
        <dbReference type="ARBA" id="ARBA00023033"/>
    </source>
</evidence>
<proteinExistence type="inferred from homology"/>
<evidence type="ECO:0000256" key="11">
    <source>
        <dbReference type="PIRSR" id="PIRSR602401-1"/>
    </source>
</evidence>
<dbReference type="PRINTS" id="PR00463">
    <property type="entry name" value="EP450I"/>
</dbReference>
<keyword evidence="7 12" id="KW-0560">Oxidoreductase</keyword>
<protein>
    <submittedName>
        <fullName evidence="13">Uncharacterized protein</fullName>
    </submittedName>
</protein>
<evidence type="ECO:0000256" key="7">
    <source>
        <dbReference type="ARBA" id="ARBA00023002"/>
    </source>
</evidence>
<dbReference type="GO" id="GO:0005506">
    <property type="term" value="F:iron ion binding"/>
    <property type="evidence" value="ECO:0007669"/>
    <property type="project" value="InterPro"/>
</dbReference>
<dbReference type="PRINTS" id="PR00385">
    <property type="entry name" value="P450"/>
</dbReference>
<evidence type="ECO:0000256" key="3">
    <source>
        <dbReference type="ARBA" id="ARBA00010617"/>
    </source>
</evidence>